<protein>
    <recommendedName>
        <fullName evidence="1">DUF5615 domain-containing protein</fullName>
    </recommendedName>
</protein>
<feature type="domain" description="DUF5615" evidence="1">
    <location>
        <begin position="1"/>
        <end position="111"/>
    </location>
</feature>
<proteinExistence type="predicted"/>
<dbReference type="EMBL" id="JTHE02000003">
    <property type="protein sequence ID" value="NEV66084.1"/>
    <property type="molecule type" value="Genomic_DNA"/>
</dbReference>
<dbReference type="InterPro" id="IPR041049">
    <property type="entry name" value="DUF5615"/>
</dbReference>
<reference evidence="2" key="1">
    <citation type="submission" date="2014-11" db="EMBL/GenBank/DDBJ databases">
        <authorList>
            <person name="Malar M.C."/>
            <person name="Sen D."/>
            <person name="Tripathy S."/>
        </authorList>
    </citation>
    <scope>NUCLEOTIDE SEQUENCE</scope>
    <source>
        <strain evidence="2">BDU141951</strain>
    </source>
</reference>
<reference evidence="2" key="3">
    <citation type="submission" date="2020-02" db="EMBL/GenBank/DDBJ databases">
        <authorList>
            <person name="Sarangi A.N."/>
            <person name="Ghosh S."/>
            <person name="Mukherjee M."/>
            <person name="Tripathy S."/>
        </authorList>
    </citation>
    <scope>NUCLEOTIDE SEQUENCE</scope>
    <source>
        <strain evidence="2">BDU141951</strain>
    </source>
</reference>
<reference evidence="2" key="2">
    <citation type="journal article" date="2015" name="Genome Announc.">
        <title>Draft Genome Sequence of Filamentous Marine Cyanobacterium Lyngbya confervoides Strain BDU141951.</title>
        <authorList>
            <person name="Chandrababunaidu M.M."/>
            <person name="Sen D."/>
            <person name="Tripathy S."/>
        </authorList>
    </citation>
    <scope>NUCLEOTIDE SEQUENCE</scope>
    <source>
        <strain evidence="2">BDU141951</strain>
    </source>
</reference>
<dbReference type="AlphaFoldDB" id="A0A0C1ULS6"/>
<organism evidence="2">
    <name type="scientific">Lyngbya confervoides BDU141951</name>
    <dbReference type="NCBI Taxonomy" id="1574623"/>
    <lineage>
        <taxon>Bacteria</taxon>
        <taxon>Bacillati</taxon>
        <taxon>Cyanobacteriota</taxon>
        <taxon>Cyanophyceae</taxon>
        <taxon>Oscillatoriophycideae</taxon>
        <taxon>Oscillatoriales</taxon>
        <taxon>Microcoleaceae</taxon>
        <taxon>Lyngbya</taxon>
    </lineage>
</organism>
<evidence type="ECO:0000259" key="1">
    <source>
        <dbReference type="Pfam" id="PF18480"/>
    </source>
</evidence>
<name>A0A0C1ULS6_9CYAN</name>
<evidence type="ECO:0000313" key="2">
    <source>
        <dbReference type="EMBL" id="NEV66084.1"/>
    </source>
</evidence>
<sequence length="120" mass="13655">MRLKLDENIGQRGVTLLKQAGHDVATVVEQGLASTPDDNLIEVCRQEQRCLVSLDLDFRCLLRFKPADYCGIAILRLPPRPEPQDLLDTLKTLIGGLEREKITGKLWTVQKGRIRIYQEE</sequence>
<accession>A0A0C1ULS6</accession>
<gene>
    <name evidence="2" type="ORF">QQ91_003030</name>
</gene>
<dbReference type="Pfam" id="PF18480">
    <property type="entry name" value="DUF5615"/>
    <property type="match status" value="1"/>
</dbReference>
<comment type="caution">
    <text evidence="2">The sequence shown here is derived from an EMBL/GenBank/DDBJ whole genome shotgun (WGS) entry which is preliminary data.</text>
</comment>